<dbReference type="Pfam" id="PF01070">
    <property type="entry name" value="FMN_dh"/>
    <property type="match status" value="2"/>
</dbReference>
<keyword evidence="8 11" id="KW-0414">Isoprene biosynthesis</keyword>
<dbReference type="PANTHER" id="PTHR43665">
    <property type="entry name" value="ISOPENTENYL-DIPHOSPHATE DELTA-ISOMERASE"/>
    <property type="match status" value="1"/>
</dbReference>
<evidence type="ECO:0000256" key="11">
    <source>
        <dbReference type="HAMAP-Rule" id="MF_00354"/>
    </source>
</evidence>
<reference evidence="13" key="1">
    <citation type="submission" date="2020-07" db="EMBL/GenBank/DDBJ databases">
        <title>Methanobacterium. sp. MethCan genome.</title>
        <authorList>
            <person name="Postec A."/>
            <person name="Quemeneur M."/>
        </authorList>
    </citation>
    <scope>NUCLEOTIDE SEQUENCE</scope>
    <source>
        <strain evidence="13">MethCAN</strain>
    </source>
</reference>
<dbReference type="HAMAP" id="MF_00354">
    <property type="entry name" value="Idi_2"/>
    <property type="match status" value="1"/>
</dbReference>
<feature type="binding site" evidence="11">
    <location>
        <begin position="94"/>
        <end position="96"/>
    </location>
    <ligand>
        <name>substrate</name>
    </ligand>
</feature>
<feature type="domain" description="FMN-dependent dehydrogenase" evidence="12">
    <location>
        <begin position="168"/>
        <end position="326"/>
    </location>
</feature>
<dbReference type="GO" id="GO:0016491">
    <property type="term" value="F:oxidoreductase activity"/>
    <property type="evidence" value="ECO:0007669"/>
    <property type="project" value="InterPro"/>
</dbReference>
<evidence type="ECO:0000313" key="13">
    <source>
        <dbReference type="EMBL" id="QUH23948.1"/>
    </source>
</evidence>
<comment type="subunit">
    <text evidence="10 11">Homooctamer. Dimer of tetramers.</text>
</comment>
<evidence type="ECO:0000256" key="3">
    <source>
        <dbReference type="ARBA" id="ARBA00022630"/>
    </source>
</evidence>
<comment type="cofactor">
    <cofactor evidence="11">
        <name>Mg(2+)</name>
        <dbReference type="ChEBI" id="CHEBI:18420"/>
    </cofactor>
</comment>
<name>A0A8T8K5S4_9EURY</name>
<evidence type="ECO:0000256" key="2">
    <source>
        <dbReference type="ARBA" id="ARBA00022490"/>
    </source>
</evidence>
<feature type="binding site" evidence="11">
    <location>
        <position position="94"/>
    </location>
    <ligand>
        <name>FMN</name>
        <dbReference type="ChEBI" id="CHEBI:58210"/>
    </ligand>
</feature>
<evidence type="ECO:0000256" key="10">
    <source>
        <dbReference type="ARBA" id="ARBA00025810"/>
    </source>
</evidence>
<comment type="cofactor">
    <cofactor evidence="11">
        <name>NADPH</name>
        <dbReference type="ChEBI" id="CHEBI:57783"/>
    </cofactor>
</comment>
<feature type="binding site" evidence="11">
    <location>
        <position position="214"/>
    </location>
    <ligand>
        <name>FMN</name>
        <dbReference type="ChEBI" id="CHEBI:58210"/>
    </ligand>
</feature>
<dbReference type="SMART" id="SM01240">
    <property type="entry name" value="IMPDH"/>
    <property type="match status" value="1"/>
</dbReference>
<dbReference type="PANTHER" id="PTHR43665:SF1">
    <property type="entry name" value="ISOPENTENYL-DIPHOSPHATE DELTA-ISOMERASE"/>
    <property type="match status" value="1"/>
</dbReference>
<evidence type="ECO:0000256" key="5">
    <source>
        <dbReference type="ARBA" id="ARBA00022723"/>
    </source>
</evidence>
<dbReference type="EMBL" id="CP058560">
    <property type="protein sequence ID" value="QUH23948.1"/>
    <property type="molecule type" value="Genomic_DNA"/>
</dbReference>
<dbReference type="InterPro" id="IPR000262">
    <property type="entry name" value="FMN-dep_DH"/>
</dbReference>
<feature type="binding site" evidence="11">
    <location>
        <position position="153"/>
    </location>
    <ligand>
        <name>Mg(2+)</name>
        <dbReference type="ChEBI" id="CHEBI:18420"/>
    </ligand>
</feature>
<comment type="cofactor">
    <cofactor evidence="1 11">
        <name>FMN</name>
        <dbReference type="ChEBI" id="CHEBI:58210"/>
    </cofactor>
</comment>
<keyword evidence="7 11" id="KW-0521">NADP</keyword>
<feature type="binding site" evidence="11">
    <location>
        <position position="152"/>
    </location>
    <ligand>
        <name>substrate</name>
    </ligand>
</feature>
<feature type="binding site" evidence="11">
    <location>
        <begin position="281"/>
        <end position="282"/>
    </location>
    <ligand>
        <name>FMN</name>
        <dbReference type="ChEBI" id="CHEBI:58210"/>
    </ligand>
</feature>
<evidence type="ECO:0000256" key="1">
    <source>
        <dbReference type="ARBA" id="ARBA00001917"/>
    </source>
</evidence>
<comment type="similarity">
    <text evidence="11">Belongs to the IPP isomerase type 2 family.</text>
</comment>
<dbReference type="GO" id="GO:0008299">
    <property type="term" value="P:isoprenoid biosynthetic process"/>
    <property type="evidence" value="ECO:0007669"/>
    <property type="project" value="UniProtKB-UniRule"/>
</dbReference>
<dbReference type="GO" id="GO:0070402">
    <property type="term" value="F:NADPH binding"/>
    <property type="evidence" value="ECO:0007669"/>
    <property type="project" value="UniProtKB-UniRule"/>
</dbReference>
<dbReference type="Proteomes" id="UP000681041">
    <property type="component" value="Chromosome"/>
</dbReference>
<evidence type="ECO:0000256" key="4">
    <source>
        <dbReference type="ARBA" id="ARBA00022643"/>
    </source>
</evidence>
<accession>A0A8T8K5S4</accession>
<proteinExistence type="inferred from homology"/>
<keyword evidence="3 11" id="KW-0285">Flavoprotein</keyword>
<feature type="binding site" evidence="11">
    <location>
        <begin position="64"/>
        <end position="66"/>
    </location>
    <ligand>
        <name>FMN</name>
        <dbReference type="ChEBI" id="CHEBI:58210"/>
    </ligand>
</feature>
<keyword evidence="4 11" id="KW-0288">FMN</keyword>
<dbReference type="PIRSF" id="PIRSF003314">
    <property type="entry name" value="IPP_isomerase"/>
    <property type="match status" value="1"/>
</dbReference>
<feature type="binding site" evidence="11">
    <location>
        <position position="63"/>
    </location>
    <ligand>
        <name>FMN</name>
        <dbReference type="ChEBI" id="CHEBI:58210"/>
    </ligand>
</feature>
<dbReference type="InterPro" id="IPR011179">
    <property type="entry name" value="IPdP_isomerase"/>
</dbReference>
<dbReference type="InterPro" id="IPR013785">
    <property type="entry name" value="Aldolase_TIM"/>
</dbReference>
<dbReference type="RefSeq" id="WP_211532905.1">
    <property type="nucleotide sequence ID" value="NZ_CP058560.1"/>
</dbReference>
<dbReference type="GO" id="GO:0005737">
    <property type="term" value="C:cytoplasm"/>
    <property type="evidence" value="ECO:0007669"/>
    <property type="project" value="UniProtKB-SubCell"/>
</dbReference>
<dbReference type="GO" id="GO:0010181">
    <property type="term" value="F:FMN binding"/>
    <property type="evidence" value="ECO:0007669"/>
    <property type="project" value="UniProtKB-UniRule"/>
</dbReference>
<evidence type="ECO:0000256" key="7">
    <source>
        <dbReference type="ARBA" id="ARBA00022857"/>
    </source>
</evidence>
<dbReference type="NCBIfam" id="TIGR02151">
    <property type="entry name" value="IPP_isom_2"/>
    <property type="match status" value="1"/>
</dbReference>
<evidence type="ECO:0000256" key="6">
    <source>
        <dbReference type="ARBA" id="ARBA00022842"/>
    </source>
</evidence>
<comment type="function">
    <text evidence="11">Involved in the biosynthesis of isoprenoids. Catalyzes the 1,3-allylic rearrangement of the homoallylic substrate isopentenyl (IPP) to its allylic isomer, dimethylallyl diphosphate (DMAPP).</text>
</comment>
<dbReference type="CDD" id="cd02811">
    <property type="entry name" value="IDI-2_FMN"/>
    <property type="match status" value="1"/>
</dbReference>
<dbReference type="Gene3D" id="3.20.20.70">
    <property type="entry name" value="Aldolase class I"/>
    <property type="match status" value="1"/>
</dbReference>
<comment type="catalytic activity">
    <reaction evidence="11">
        <text>isopentenyl diphosphate = dimethylallyl diphosphate</text>
        <dbReference type="Rhea" id="RHEA:23284"/>
        <dbReference type="ChEBI" id="CHEBI:57623"/>
        <dbReference type="ChEBI" id="CHEBI:128769"/>
        <dbReference type="EC" id="5.3.3.2"/>
    </reaction>
</comment>
<dbReference type="GO" id="GO:0000287">
    <property type="term" value="F:magnesium ion binding"/>
    <property type="evidence" value="ECO:0007669"/>
    <property type="project" value="UniProtKB-UniRule"/>
</dbReference>
<keyword evidence="6 11" id="KW-0460">Magnesium</keyword>
<dbReference type="GO" id="GO:0004452">
    <property type="term" value="F:isopentenyl-diphosphate delta-isomerase activity"/>
    <property type="evidence" value="ECO:0007669"/>
    <property type="project" value="UniProtKB-UniRule"/>
</dbReference>
<dbReference type="SUPFAM" id="SSF51395">
    <property type="entry name" value="FMN-linked oxidoreductases"/>
    <property type="match status" value="1"/>
</dbReference>
<gene>
    <name evidence="11" type="primary">fni</name>
    <name evidence="13" type="ORF">HYG87_09365</name>
</gene>
<keyword evidence="5 11" id="KW-0479">Metal-binding</keyword>
<feature type="binding site" evidence="11">
    <location>
        <position position="184"/>
    </location>
    <ligand>
        <name>FMN</name>
        <dbReference type="ChEBI" id="CHEBI:58210"/>
    </ligand>
</feature>
<evidence type="ECO:0000256" key="8">
    <source>
        <dbReference type="ARBA" id="ARBA00023229"/>
    </source>
</evidence>
<organism evidence="13 14">
    <name type="scientific">Methanobacterium alkalithermotolerans</name>
    <dbReference type="NCBI Taxonomy" id="2731220"/>
    <lineage>
        <taxon>Archaea</taxon>
        <taxon>Methanobacteriati</taxon>
        <taxon>Methanobacteriota</taxon>
        <taxon>Methanomada group</taxon>
        <taxon>Methanobacteria</taxon>
        <taxon>Methanobacteriales</taxon>
        <taxon>Methanobacteriaceae</taxon>
        <taxon>Methanobacterium</taxon>
    </lineage>
</organism>
<protein>
    <recommendedName>
        <fullName evidence="11">Isopentenyl-diphosphate delta-isomerase</fullName>
        <shortName evidence="11">IPP isomerase</shortName>
        <ecNumber evidence="11">5.3.3.2</ecNumber>
    </recommendedName>
    <alternativeName>
        <fullName evidence="11">Isopentenyl diphosphate:dimethylallyl diphosphate isomerase</fullName>
    </alternativeName>
    <alternativeName>
        <fullName evidence="11">Isopentenyl pyrophosphate isomerase</fullName>
    </alternativeName>
    <alternativeName>
        <fullName evidence="11">Type 2 isopentenyl diphosphate isomerase</fullName>
        <shortName evidence="11">IDI-2</shortName>
    </alternativeName>
</protein>
<feature type="binding site" evidence="11">
    <location>
        <begin position="260"/>
        <end position="262"/>
    </location>
    <ligand>
        <name>FMN</name>
        <dbReference type="ChEBI" id="CHEBI:58210"/>
    </ligand>
</feature>
<sequence length="350" mass="37582">MISNRKLEHLLLCAHCDVQYKNKTTGFEDVELIHRALGEVNKKEIDISAEILGKELQSPIILSAITGGHPAALAINRELARAAEKMGIGMGVGSQRAAVENPELSSTYTIAREEAPSALLIGNIGAPQIEYAPQAVEMIDADALAVHLNPLQESIQPEGDLDARGYAKSIGEIVKTVDVPVVVKETGTGISQEDALILEGKGIDAIDVAGSGGTSWAAVETYRADDSYLGELYWDWGIPTAISTVEVCQSVNIQVISSGGIRSGLDAAKAIALGADGVGIALPVLKEAYMGYKEVIKVIERFQESLKSAMFLVGASNLEELQNSSLVIRGKTREWLKERGFHTEDYARRL</sequence>
<evidence type="ECO:0000259" key="12">
    <source>
        <dbReference type="Pfam" id="PF01070"/>
    </source>
</evidence>
<keyword evidence="2 11" id="KW-0963">Cytoplasm</keyword>
<comment type="caution">
    <text evidence="11">Lacks conserved residue(s) required for the propagation of feature annotation.</text>
</comment>
<dbReference type="AlphaFoldDB" id="A0A8T8K5S4"/>
<keyword evidence="14" id="KW-1185">Reference proteome</keyword>
<evidence type="ECO:0000256" key="9">
    <source>
        <dbReference type="ARBA" id="ARBA00023235"/>
    </source>
</evidence>
<dbReference type="EC" id="5.3.3.2" evidence="11"/>
<dbReference type="GeneID" id="64820972"/>
<dbReference type="KEGG" id="meme:HYG87_09365"/>
<keyword evidence="9 11" id="KW-0413">Isomerase</keyword>
<comment type="subcellular location">
    <subcellularLocation>
        <location evidence="11">Cytoplasm</location>
    </subcellularLocation>
</comment>
<feature type="binding site" evidence="11">
    <location>
        <position position="123"/>
    </location>
    <ligand>
        <name>FMN</name>
        <dbReference type="ChEBI" id="CHEBI:58210"/>
    </ligand>
</feature>
<feature type="domain" description="FMN-dependent dehydrogenase" evidence="12">
    <location>
        <begin position="9"/>
        <end position="95"/>
    </location>
</feature>
<dbReference type="OrthoDB" id="371955at2157"/>
<evidence type="ECO:0000313" key="14">
    <source>
        <dbReference type="Proteomes" id="UP000681041"/>
    </source>
</evidence>
<feature type="binding site" evidence="11">
    <location>
        <begin position="5"/>
        <end position="6"/>
    </location>
    <ligand>
        <name>substrate</name>
    </ligand>
</feature>